<organism evidence="1 2">
    <name type="scientific">Citrullus colocynthis</name>
    <name type="common">colocynth</name>
    <dbReference type="NCBI Taxonomy" id="252529"/>
    <lineage>
        <taxon>Eukaryota</taxon>
        <taxon>Viridiplantae</taxon>
        <taxon>Streptophyta</taxon>
        <taxon>Embryophyta</taxon>
        <taxon>Tracheophyta</taxon>
        <taxon>Spermatophyta</taxon>
        <taxon>Magnoliopsida</taxon>
        <taxon>eudicotyledons</taxon>
        <taxon>Gunneridae</taxon>
        <taxon>Pentapetalae</taxon>
        <taxon>rosids</taxon>
        <taxon>fabids</taxon>
        <taxon>Cucurbitales</taxon>
        <taxon>Cucurbitaceae</taxon>
        <taxon>Benincaseae</taxon>
        <taxon>Citrullus</taxon>
    </lineage>
</organism>
<proteinExistence type="predicted"/>
<sequence length="104" mass="12288">MLLRKIYQLMKPRLLLEETIDFNRSITCIDCSKNVISSVFPIFQTATLVYLFSLTTVKHHHESQQLKFHLPAIISFLPTNIMKLLVWTVQVENRQHHHKPASRY</sequence>
<reference evidence="1 2" key="1">
    <citation type="submission" date="2024-03" db="EMBL/GenBank/DDBJ databases">
        <authorList>
            <person name="Gkanogiannis A."/>
            <person name="Becerra Lopez-Lavalle L."/>
        </authorList>
    </citation>
    <scope>NUCLEOTIDE SEQUENCE [LARGE SCALE GENOMIC DNA]</scope>
</reference>
<gene>
    <name evidence="1" type="ORF">CITCOLO1_LOCUS18791</name>
</gene>
<evidence type="ECO:0000313" key="2">
    <source>
        <dbReference type="Proteomes" id="UP001642487"/>
    </source>
</evidence>
<protein>
    <submittedName>
        <fullName evidence="1">Uncharacterized protein</fullName>
    </submittedName>
</protein>
<name>A0ABP0Z3X3_9ROSI</name>
<accession>A0ABP0Z3X3</accession>
<dbReference type="Proteomes" id="UP001642487">
    <property type="component" value="Chromosome 7"/>
</dbReference>
<dbReference type="EMBL" id="OZ021741">
    <property type="protein sequence ID" value="CAK9326441.1"/>
    <property type="molecule type" value="Genomic_DNA"/>
</dbReference>
<evidence type="ECO:0000313" key="1">
    <source>
        <dbReference type="EMBL" id="CAK9326441.1"/>
    </source>
</evidence>
<keyword evidence="2" id="KW-1185">Reference proteome</keyword>